<organism evidence="2 3">
    <name type="scientific">Splendidivirga corallicola</name>
    <dbReference type="NCBI Taxonomy" id="3051826"/>
    <lineage>
        <taxon>Bacteria</taxon>
        <taxon>Pseudomonadati</taxon>
        <taxon>Bacteroidota</taxon>
        <taxon>Cytophagia</taxon>
        <taxon>Cytophagales</taxon>
        <taxon>Splendidivirgaceae</taxon>
        <taxon>Splendidivirga</taxon>
    </lineage>
</organism>
<dbReference type="EMBL" id="JAUJEA010000003">
    <property type="protein sequence ID" value="MDN5201684.1"/>
    <property type="molecule type" value="Genomic_DNA"/>
</dbReference>
<feature type="transmembrane region" description="Helical" evidence="1">
    <location>
        <begin position="101"/>
        <end position="117"/>
    </location>
</feature>
<dbReference type="RefSeq" id="WP_346751712.1">
    <property type="nucleotide sequence ID" value="NZ_JAUJEA010000003.1"/>
</dbReference>
<dbReference type="Pfam" id="PF03203">
    <property type="entry name" value="MerC"/>
    <property type="match status" value="1"/>
</dbReference>
<keyword evidence="1" id="KW-0812">Transmembrane</keyword>
<keyword evidence="3" id="KW-1185">Reference proteome</keyword>
<sequence>MILQRKSDLVGALASGLCLVHCAATPFIFVAQAGKSACCETVPVWWGVIDYLSIGISVFAVFGSAKTTTKQWMRYALWISWLTMLLVILNEKLAWTSLSEAFIYYPALALVILHLCNQKYCQCNENNCCITNQNETV</sequence>
<feature type="transmembrane region" description="Helical" evidence="1">
    <location>
        <begin position="43"/>
        <end position="63"/>
    </location>
</feature>
<evidence type="ECO:0000256" key="1">
    <source>
        <dbReference type="SAM" id="Phobius"/>
    </source>
</evidence>
<name>A0ABT8KLT5_9BACT</name>
<gene>
    <name evidence="2" type="ORF">QQ008_09935</name>
</gene>
<comment type="caution">
    <text evidence="2">The sequence shown here is derived from an EMBL/GenBank/DDBJ whole genome shotgun (WGS) entry which is preliminary data.</text>
</comment>
<dbReference type="InterPro" id="IPR004891">
    <property type="entry name" value="Mercury-R_MerC"/>
</dbReference>
<evidence type="ECO:0000313" key="2">
    <source>
        <dbReference type="EMBL" id="MDN5201684.1"/>
    </source>
</evidence>
<reference evidence="2" key="1">
    <citation type="submission" date="2023-06" db="EMBL/GenBank/DDBJ databases">
        <title>Genomic of Parafulvivirga corallium.</title>
        <authorList>
            <person name="Wang G."/>
        </authorList>
    </citation>
    <scope>NUCLEOTIDE SEQUENCE</scope>
    <source>
        <strain evidence="2">BMA10</strain>
    </source>
</reference>
<protein>
    <submittedName>
        <fullName evidence="2">MerC domain-containing protein</fullName>
    </submittedName>
</protein>
<proteinExistence type="predicted"/>
<evidence type="ECO:0000313" key="3">
    <source>
        <dbReference type="Proteomes" id="UP001172082"/>
    </source>
</evidence>
<keyword evidence="1" id="KW-1133">Transmembrane helix</keyword>
<keyword evidence="1" id="KW-0472">Membrane</keyword>
<accession>A0ABT8KLT5</accession>
<dbReference type="Proteomes" id="UP001172082">
    <property type="component" value="Unassembled WGS sequence"/>
</dbReference>
<feature type="transmembrane region" description="Helical" evidence="1">
    <location>
        <begin position="75"/>
        <end position="95"/>
    </location>
</feature>